<accession>A0A8J4EYH1</accession>
<keyword evidence="2 3" id="KW-1015">Disulfide bond</keyword>
<dbReference type="EMBL" id="BNCO01000006">
    <property type="protein sequence ID" value="GIL49046.1"/>
    <property type="molecule type" value="Genomic_DNA"/>
</dbReference>
<evidence type="ECO:0000256" key="3">
    <source>
        <dbReference type="PROSITE-ProRule" id="PRU00261"/>
    </source>
</evidence>
<feature type="region of interest" description="Disordered" evidence="4">
    <location>
        <begin position="593"/>
        <end position="653"/>
    </location>
</feature>
<dbReference type="InterPro" id="IPR001002">
    <property type="entry name" value="Chitin-bd_1"/>
</dbReference>
<dbReference type="AlphaFoldDB" id="A0A8J4EYH1"/>
<dbReference type="Gene3D" id="3.30.60.10">
    <property type="entry name" value="Endochitinase-like"/>
    <property type="match status" value="1"/>
</dbReference>
<comment type="caution">
    <text evidence="6">The sequence shown here is derived from an EMBL/GenBank/DDBJ whole genome shotgun (WGS) entry which is preliminary data.</text>
</comment>
<dbReference type="InterPro" id="IPR036861">
    <property type="entry name" value="Endochitinase-like_sf"/>
</dbReference>
<dbReference type="InterPro" id="IPR018371">
    <property type="entry name" value="Chitin-binding_1_CS"/>
</dbReference>
<feature type="region of interest" description="Disordered" evidence="4">
    <location>
        <begin position="358"/>
        <end position="552"/>
    </location>
</feature>
<dbReference type="SUPFAM" id="SSF57016">
    <property type="entry name" value="Plant lectins/antimicrobial peptides"/>
    <property type="match status" value="1"/>
</dbReference>
<evidence type="ECO:0000259" key="5">
    <source>
        <dbReference type="PROSITE" id="PS50941"/>
    </source>
</evidence>
<evidence type="ECO:0000256" key="4">
    <source>
        <dbReference type="SAM" id="MobiDB-lite"/>
    </source>
</evidence>
<dbReference type="SMART" id="SM00270">
    <property type="entry name" value="ChtBD1"/>
    <property type="match status" value="1"/>
</dbReference>
<evidence type="ECO:0000256" key="2">
    <source>
        <dbReference type="ARBA" id="ARBA00023157"/>
    </source>
</evidence>
<keyword evidence="1 3" id="KW-0147">Chitin-binding</keyword>
<dbReference type="InterPro" id="IPR008752">
    <property type="entry name" value="Peptidase_M11"/>
</dbReference>
<sequence>MCSNITNARIYLAASSRIIATNVTLRVLVMVISTNQTSKQCKATEGANVKKVKDAFLGPGGYADFFANCSYGRMVFDRQMLTVVSTVIPCNITSRNYCNEETIATQADLYLPQEIPTGYYSYFVYVLPNDEIIAEKCLRSAPGVGEIPGYKSWFMSGDKMGIFSKATVMQEMLHNFGLHHGWRNKEEYADFSTAMGRGTSCPSAPELWRLGWATPLAELNSSTFPKATYMNFTLPATYLGPTGAMIKIQPDWLNTNYTMNLYLSLRVKAAGDKDLIEKFNGKLSIHEVNRTIDSSRDDDTDPKTTIIGELTPGDNSSLIPSLQQEYKLLLLVGAFNNRTSTIIVTICQFVNGPDECTFAALPPPPPNPPSPTPPSPTPPSRTPPSRTPPSRTPPSRTPPSSRTPPPSPTPPPPTPPPPTPPPPTPPLPTPPSPTPPLPTPPSPTPPSPTPPPPTPPPPTPPSPTPPSPTPPSPTPPSPTPPPPTPPSPTPPSPTPPSPTPPSPTPPSPTPPSPTPPSPTPPSPPTPPKLLPPPPPRSPPPTFPPKSCGEGTVGNSICPIATECCSIYGWCGITEDYCNPNDCAGGPCQTPPPLRLPQPPSLLRTPPPLPFPPSPQPPTPLPSPSPPSPRPPPRPLPPSRRPPPLPPPIPPIEEMCGDGLVGNGRCINTIQCCSQVSVSWKGRRVG</sequence>
<evidence type="ECO:0000313" key="7">
    <source>
        <dbReference type="Proteomes" id="UP000747399"/>
    </source>
</evidence>
<dbReference type="GO" id="GO:0008061">
    <property type="term" value="F:chitin binding"/>
    <property type="evidence" value="ECO:0007669"/>
    <property type="project" value="UniProtKB-UniRule"/>
</dbReference>
<evidence type="ECO:0000256" key="1">
    <source>
        <dbReference type="ARBA" id="ARBA00022669"/>
    </source>
</evidence>
<feature type="domain" description="Chitin-binding type-1" evidence="5">
    <location>
        <begin position="544"/>
        <end position="589"/>
    </location>
</feature>
<dbReference type="PANTHER" id="PTHR47849">
    <property type="entry name" value="CHITIN-BINDING LECTIN 1"/>
    <property type="match status" value="1"/>
</dbReference>
<dbReference type="PRINTS" id="PR01217">
    <property type="entry name" value="PRICHEXTENSN"/>
</dbReference>
<reference evidence="6" key="1">
    <citation type="journal article" date="2021" name="Proc. Natl. Acad. Sci. U.S.A.">
        <title>Three genomes in the algal genus Volvox reveal the fate of a haploid sex-determining region after a transition to homothallism.</title>
        <authorList>
            <person name="Yamamoto K."/>
            <person name="Hamaji T."/>
            <person name="Kawai-Toyooka H."/>
            <person name="Matsuzaki R."/>
            <person name="Takahashi F."/>
            <person name="Nishimura Y."/>
            <person name="Kawachi M."/>
            <person name="Noguchi H."/>
            <person name="Minakuchi Y."/>
            <person name="Umen J.G."/>
            <person name="Toyoda A."/>
            <person name="Nozaki H."/>
        </authorList>
    </citation>
    <scope>NUCLEOTIDE SEQUENCE</scope>
    <source>
        <strain evidence="6">NIES-3780</strain>
    </source>
</reference>
<feature type="disulfide bond" evidence="3">
    <location>
        <begin position="563"/>
        <end position="577"/>
    </location>
</feature>
<dbReference type="Pfam" id="PF00187">
    <property type="entry name" value="Chitin_bind_1"/>
    <property type="match status" value="1"/>
</dbReference>
<evidence type="ECO:0000313" key="6">
    <source>
        <dbReference type="EMBL" id="GIL49046.1"/>
    </source>
</evidence>
<name>A0A8J4EYH1_9CHLO</name>
<keyword evidence="7" id="KW-1185">Reference proteome</keyword>
<dbReference type="PANTHER" id="PTHR47849:SF8">
    <property type="entry name" value="LECTIN"/>
    <property type="match status" value="1"/>
</dbReference>
<feature type="compositionally biased region" description="Pro residues" evidence="4">
    <location>
        <begin position="593"/>
        <end position="650"/>
    </location>
</feature>
<dbReference type="CDD" id="cd00035">
    <property type="entry name" value="ChtBD1"/>
    <property type="match status" value="1"/>
</dbReference>
<gene>
    <name evidence="6" type="ORF">Vafri_5497</name>
</gene>
<comment type="caution">
    <text evidence="3">Lacks conserved residue(s) required for the propagation of feature annotation.</text>
</comment>
<proteinExistence type="predicted"/>
<feature type="compositionally biased region" description="Pro residues" evidence="4">
    <location>
        <begin position="361"/>
        <end position="543"/>
    </location>
</feature>
<organism evidence="6 7">
    <name type="scientific">Volvox africanus</name>
    <dbReference type="NCBI Taxonomy" id="51714"/>
    <lineage>
        <taxon>Eukaryota</taxon>
        <taxon>Viridiplantae</taxon>
        <taxon>Chlorophyta</taxon>
        <taxon>core chlorophytes</taxon>
        <taxon>Chlorophyceae</taxon>
        <taxon>CS clade</taxon>
        <taxon>Chlamydomonadales</taxon>
        <taxon>Volvocaceae</taxon>
        <taxon>Volvox</taxon>
    </lineage>
</organism>
<protein>
    <recommendedName>
        <fullName evidence="5">Chitin-binding type-1 domain-containing protein</fullName>
    </recommendedName>
</protein>
<dbReference type="PROSITE" id="PS50941">
    <property type="entry name" value="CHIT_BIND_I_2"/>
    <property type="match status" value="1"/>
</dbReference>
<dbReference type="Proteomes" id="UP000747399">
    <property type="component" value="Unassembled WGS sequence"/>
</dbReference>
<dbReference type="Pfam" id="PF05548">
    <property type="entry name" value="Peptidase_M11"/>
    <property type="match status" value="1"/>
</dbReference>
<dbReference type="PROSITE" id="PS00026">
    <property type="entry name" value="CHIT_BIND_I_1"/>
    <property type="match status" value="1"/>
</dbReference>